<proteinExistence type="inferred from homology"/>
<dbReference type="PANTHER" id="PTHR35983">
    <property type="entry name" value="UPF0166 PROTEIN TM_0021"/>
    <property type="match status" value="1"/>
</dbReference>
<accession>A0ABV5YJ13</accession>
<dbReference type="Pfam" id="PF02641">
    <property type="entry name" value="DUF190"/>
    <property type="match status" value="1"/>
</dbReference>
<dbReference type="EMBL" id="JBHLZP010000117">
    <property type="protein sequence ID" value="MFB9834017.1"/>
    <property type="molecule type" value="Genomic_DNA"/>
</dbReference>
<dbReference type="InterPro" id="IPR015867">
    <property type="entry name" value="N-reg_PII/ATP_PRibTrfase_C"/>
</dbReference>
<dbReference type="InterPro" id="IPR011322">
    <property type="entry name" value="N-reg_PII-like_a/b"/>
</dbReference>
<dbReference type="RefSeq" id="WP_378202794.1">
    <property type="nucleotide sequence ID" value="NZ_JBHLZP010000117.1"/>
</dbReference>
<protein>
    <submittedName>
        <fullName evidence="2">DUF190 domain-containing protein</fullName>
    </submittedName>
</protein>
<evidence type="ECO:0000313" key="3">
    <source>
        <dbReference type="Proteomes" id="UP001589627"/>
    </source>
</evidence>
<gene>
    <name evidence="2" type="ORF">ACFFNX_17670</name>
</gene>
<reference evidence="2 3" key="1">
    <citation type="submission" date="2024-09" db="EMBL/GenBank/DDBJ databases">
        <authorList>
            <person name="Sun Q."/>
            <person name="Mori K."/>
        </authorList>
    </citation>
    <scope>NUCLEOTIDE SEQUENCE [LARGE SCALE GENOMIC DNA]</scope>
    <source>
        <strain evidence="2 3">TBRC 0563</strain>
    </source>
</reference>
<evidence type="ECO:0000256" key="1">
    <source>
        <dbReference type="ARBA" id="ARBA00010554"/>
    </source>
</evidence>
<dbReference type="PANTHER" id="PTHR35983:SF1">
    <property type="entry name" value="UPF0166 PROTEIN TM_0021"/>
    <property type="match status" value="1"/>
</dbReference>
<sequence length="138" mass="15247">MRVDCPALRLTILVGETDQWHGRPVHVQIVHRAREAGLAGASVLRGVGGYGASSHIHSGHLLGRGIELPIAIVIVDREDAIRAFLPQLDQLMGDGLVILDDVQAHRHVRVDPDGLLPQHRLSDRLHWPRRASRNGESR</sequence>
<comment type="caution">
    <text evidence="2">The sequence shown here is derived from an EMBL/GenBank/DDBJ whole genome shotgun (WGS) entry which is preliminary data.</text>
</comment>
<dbReference type="Proteomes" id="UP001589627">
    <property type="component" value="Unassembled WGS sequence"/>
</dbReference>
<comment type="similarity">
    <text evidence="1">Belongs to the UPF0166 family.</text>
</comment>
<dbReference type="Gene3D" id="3.30.70.120">
    <property type="match status" value="1"/>
</dbReference>
<dbReference type="SUPFAM" id="SSF54913">
    <property type="entry name" value="GlnB-like"/>
    <property type="match status" value="1"/>
</dbReference>
<name>A0ABV5YJ13_9ACTN</name>
<organism evidence="2 3">
    <name type="scientific">Actinoallomurus acaciae</name>
    <dbReference type="NCBI Taxonomy" id="502577"/>
    <lineage>
        <taxon>Bacteria</taxon>
        <taxon>Bacillati</taxon>
        <taxon>Actinomycetota</taxon>
        <taxon>Actinomycetes</taxon>
        <taxon>Streptosporangiales</taxon>
        <taxon>Thermomonosporaceae</taxon>
        <taxon>Actinoallomurus</taxon>
    </lineage>
</organism>
<evidence type="ECO:0000313" key="2">
    <source>
        <dbReference type="EMBL" id="MFB9834017.1"/>
    </source>
</evidence>
<dbReference type="InterPro" id="IPR003793">
    <property type="entry name" value="UPF0166"/>
</dbReference>
<keyword evidence="3" id="KW-1185">Reference proteome</keyword>